<feature type="compositionally biased region" description="Basic residues" evidence="8">
    <location>
        <begin position="149"/>
        <end position="158"/>
    </location>
</feature>
<dbReference type="GO" id="GO:0004843">
    <property type="term" value="F:cysteine-type deubiquitinase activity"/>
    <property type="evidence" value="ECO:0007669"/>
    <property type="project" value="UniProtKB-EC"/>
</dbReference>
<keyword evidence="6" id="KW-0378">Hydrolase</keyword>
<feature type="region of interest" description="Disordered" evidence="8">
    <location>
        <begin position="261"/>
        <end position="385"/>
    </location>
</feature>
<dbReference type="Proteomes" id="UP000398389">
    <property type="component" value="Unassembled WGS sequence"/>
</dbReference>
<feature type="region of interest" description="Disordered" evidence="8">
    <location>
        <begin position="411"/>
        <end position="465"/>
    </location>
</feature>
<evidence type="ECO:0000256" key="3">
    <source>
        <dbReference type="ARBA" id="ARBA00012759"/>
    </source>
</evidence>
<dbReference type="GO" id="GO:0005829">
    <property type="term" value="C:cytosol"/>
    <property type="evidence" value="ECO:0007669"/>
    <property type="project" value="TreeGrafter"/>
</dbReference>
<keyword evidence="9" id="KW-0472">Membrane</keyword>
<feature type="compositionally biased region" description="Basic residues" evidence="8">
    <location>
        <begin position="70"/>
        <end position="79"/>
    </location>
</feature>
<evidence type="ECO:0000256" key="9">
    <source>
        <dbReference type="SAM" id="Phobius"/>
    </source>
</evidence>
<feature type="region of interest" description="Disordered" evidence="8">
    <location>
        <begin position="611"/>
        <end position="635"/>
    </location>
</feature>
<evidence type="ECO:0000256" key="6">
    <source>
        <dbReference type="ARBA" id="ARBA00022801"/>
    </source>
</evidence>
<gene>
    <name evidence="11" type="ORF">SAPINGB_P002906</name>
</gene>
<keyword evidence="4" id="KW-0645">Protease</keyword>
<evidence type="ECO:0000256" key="5">
    <source>
        <dbReference type="ARBA" id="ARBA00022786"/>
    </source>
</evidence>
<dbReference type="PROSITE" id="PS00972">
    <property type="entry name" value="USP_1"/>
    <property type="match status" value="1"/>
</dbReference>
<evidence type="ECO:0000256" key="1">
    <source>
        <dbReference type="ARBA" id="ARBA00000707"/>
    </source>
</evidence>
<feature type="domain" description="USP" evidence="10">
    <location>
        <begin position="494"/>
        <end position="965"/>
    </location>
</feature>
<dbReference type="SUPFAM" id="SSF54001">
    <property type="entry name" value="Cysteine proteinases"/>
    <property type="match status" value="1"/>
</dbReference>
<evidence type="ECO:0000256" key="7">
    <source>
        <dbReference type="ARBA" id="ARBA00022807"/>
    </source>
</evidence>
<evidence type="ECO:0000259" key="10">
    <source>
        <dbReference type="PROSITE" id="PS50235"/>
    </source>
</evidence>
<dbReference type="GeneID" id="43581724"/>
<feature type="compositionally biased region" description="Basic residues" evidence="8">
    <location>
        <begin position="36"/>
        <end position="47"/>
    </location>
</feature>
<dbReference type="GO" id="GO:0016579">
    <property type="term" value="P:protein deubiquitination"/>
    <property type="evidence" value="ECO:0007669"/>
    <property type="project" value="InterPro"/>
</dbReference>
<dbReference type="InterPro" id="IPR028889">
    <property type="entry name" value="USP"/>
</dbReference>
<dbReference type="PROSITE" id="PS00973">
    <property type="entry name" value="USP_2"/>
    <property type="match status" value="1"/>
</dbReference>
<evidence type="ECO:0000313" key="11">
    <source>
        <dbReference type="EMBL" id="VVT50866.1"/>
    </source>
</evidence>
<comment type="similarity">
    <text evidence="2">Belongs to the peptidase C19 family.</text>
</comment>
<keyword evidence="5" id="KW-0833">Ubl conjugation pathway</keyword>
<dbReference type="PANTHER" id="PTHR24006:SF888">
    <property type="entry name" value="UBIQUITIN CARBOXYL-TERMINAL HYDROLASE 30"/>
    <property type="match status" value="1"/>
</dbReference>
<evidence type="ECO:0000256" key="8">
    <source>
        <dbReference type="SAM" id="MobiDB-lite"/>
    </source>
</evidence>
<feature type="compositionally biased region" description="Acidic residues" evidence="8">
    <location>
        <begin position="311"/>
        <end position="330"/>
    </location>
</feature>
<feature type="transmembrane region" description="Helical" evidence="9">
    <location>
        <begin position="103"/>
        <end position="121"/>
    </location>
</feature>
<feature type="compositionally biased region" description="Low complexity" evidence="8">
    <location>
        <begin position="133"/>
        <end position="148"/>
    </location>
</feature>
<dbReference type="InterPro" id="IPR038765">
    <property type="entry name" value="Papain-like_cys_pep_sf"/>
</dbReference>
<dbReference type="PANTHER" id="PTHR24006">
    <property type="entry name" value="UBIQUITIN CARBOXYL-TERMINAL HYDROLASE"/>
    <property type="match status" value="1"/>
</dbReference>
<feature type="compositionally biased region" description="Polar residues" evidence="8">
    <location>
        <begin position="51"/>
        <end position="65"/>
    </location>
</feature>
<dbReference type="EMBL" id="CABVLU010000002">
    <property type="protein sequence ID" value="VVT50866.1"/>
    <property type="molecule type" value="Genomic_DNA"/>
</dbReference>
<keyword evidence="12" id="KW-1185">Reference proteome</keyword>
<dbReference type="Gene3D" id="3.90.70.10">
    <property type="entry name" value="Cysteine proteinases"/>
    <property type="match status" value="1"/>
</dbReference>
<feature type="compositionally biased region" description="Acidic residues" evidence="8">
    <location>
        <begin position="852"/>
        <end position="867"/>
    </location>
</feature>
<feature type="compositionally biased region" description="Basic and acidic residues" evidence="8">
    <location>
        <begin position="842"/>
        <end position="851"/>
    </location>
</feature>
<evidence type="ECO:0000256" key="4">
    <source>
        <dbReference type="ARBA" id="ARBA00022670"/>
    </source>
</evidence>
<organism evidence="11 12">
    <name type="scientific">Magnusiomyces paraingens</name>
    <dbReference type="NCBI Taxonomy" id="2606893"/>
    <lineage>
        <taxon>Eukaryota</taxon>
        <taxon>Fungi</taxon>
        <taxon>Dikarya</taxon>
        <taxon>Ascomycota</taxon>
        <taxon>Saccharomycotina</taxon>
        <taxon>Dipodascomycetes</taxon>
        <taxon>Dipodascales</taxon>
        <taxon>Dipodascaceae</taxon>
        <taxon>Magnusiomyces</taxon>
    </lineage>
</organism>
<feature type="region of interest" description="Disordered" evidence="8">
    <location>
        <begin position="131"/>
        <end position="176"/>
    </location>
</feature>
<dbReference type="GO" id="GO:0006508">
    <property type="term" value="P:proteolysis"/>
    <property type="evidence" value="ECO:0007669"/>
    <property type="project" value="UniProtKB-KW"/>
</dbReference>
<keyword evidence="9" id="KW-1133">Transmembrane helix</keyword>
<feature type="compositionally biased region" description="Basic and acidic residues" evidence="8">
    <location>
        <begin position="986"/>
        <end position="1001"/>
    </location>
</feature>
<keyword evidence="7" id="KW-0788">Thiol protease</keyword>
<feature type="compositionally biased region" description="Acidic residues" evidence="8">
    <location>
        <begin position="1027"/>
        <end position="1048"/>
    </location>
</feature>
<feature type="compositionally biased region" description="Basic and acidic residues" evidence="8">
    <location>
        <begin position="336"/>
        <end position="349"/>
    </location>
</feature>
<sequence length="1070" mass="120810">MSATPLATDASYQPNLQHIKLSTMQKYHQQLQQKQQLHHNRNQHHQHRASDSAQVPHNKPSSTIFQQKSHQQHQRRKINHIQASSPPLPPPPVIIKSSRTNTIVSFTLFFLLCALITYWYYKTTLLKRKRRASLSSSATQQQSYYTTKPNKKSKRSSGRRASASSVPPPPPRPPTRLQKLIVKVQANQYVASVTTSAQYLYAMVSDTISGTVDLASTSARQIYDVASEKASTAIEGISDMISGIKTRKDDDLLDGENLIDLNAESFEEEEDDDDDDDETEESEESEEEEEEEEEKEEKEEGQKLNGHLDDVSEAEAEVEAEEDDGDDEVEQGNQGVEKDKEYAKKKKEEEETIDPIITHTKPKNFIPNTLDNELAKDQPLPKLTNGSIDHVVAIPAAAAAAAAAASVAESSAEPVSHATTATPSPVTTPESTPPPETPESATYSLFTSTPLPAPNSAVVEPEAIDEKRARKLRKQTKAAHKRALEKKLKIAKMGGLYNEGNTCFMNSIVQALGSLDSLDMLLDEIANAASDDMGSIEGKKKYLSANATLTLRDLIHKINTKSTSKHTYSANDLVKSMGSNSERWMSYDQEDAQEYFQQVMNLLERDTKNILHEKDEDEEGKSKEETNNKHPRLLTPFDGETAVRVGCLKCGETEGIRAEVVSSVGLSLEADMRETDLYELLHEYTKFEVIPEVECYRCSLVNMKQSLIDMVSGKPTIAEDGTIQPAKVLPPLLKDRIETRIDQITEALKQPVIDEKKYKEFQAKGAKERGDKSKQIMFAQPTARILPIHINRSVFDMRTGYSRKLTVPVTFPVKLDLAPFVVNDVKDPRNLNPRKPMIPTRAEADERGVEHEEGEDDDEEEEEEEESAAAHSETKHKKHHHHHHHHHHHGKHKKKAAYKPQSDSLLYNLKAVVVHFGSHNFGHYICFRKCRHNLWWRISDQTVSQVTEEQALSPQGVFMLFYEQEYEGKLRKEKLKQKRDALLHEEEEKKKEEEEHERVLEQEEENEENEKSAEAPEAGDAPSELVSIEEVEEDEEEEDDEDEEDLDEDTGKTTGASRTKQHAKNRSKTE</sequence>
<dbReference type="InterPro" id="IPR018200">
    <property type="entry name" value="USP_CS"/>
</dbReference>
<protein>
    <recommendedName>
        <fullName evidence="3">ubiquitinyl hydrolase 1</fullName>
        <ecNumber evidence="3">3.4.19.12</ecNumber>
    </recommendedName>
</protein>
<feature type="region of interest" description="Disordered" evidence="8">
    <location>
        <begin position="25"/>
        <end position="93"/>
    </location>
</feature>
<dbReference type="RefSeq" id="XP_031853515.1">
    <property type="nucleotide sequence ID" value="XM_031997624.1"/>
</dbReference>
<feature type="compositionally biased region" description="Basic and acidic residues" evidence="8">
    <location>
        <begin position="611"/>
        <end position="628"/>
    </location>
</feature>
<dbReference type="InterPro" id="IPR050164">
    <property type="entry name" value="Peptidase_C19"/>
</dbReference>
<name>A0A5E8BGS1_9ASCO</name>
<keyword evidence="9" id="KW-0812">Transmembrane</keyword>
<feature type="compositionally biased region" description="Basic and acidic residues" evidence="8">
    <location>
        <begin position="298"/>
        <end position="310"/>
    </location>
</feature>
<evidence type="ECO:0000256" key="2">
    <source>
        <dbReference type="ARBA" id="ARBA00009085"/>
    </source>
</evidence>
<accession>A0A5E8BGS1</accession>
<dbReference type="CDD" id="cd02662">
    <property type="entry name" value="Peptidase_C19F"/>
    <property type="match status" value="1"/>
</dbReference>
<feature type="compositionally biased region" description="Basic residues" evidence="8">
    <location>
        <begin position="874"/>
        <end position="897"/>
    </location>
</feature>
<proteinExistence type="inferred from homology"/>
<dbReference type="EC" id="3.4.19.12" evidence="3"/>
<reference evidence="11 12" key="1">
    <citation type="submission" date="2019-09" db="EMBL/GenBank/DDBJ databases">
        <authorList>
            <person name="Brejova B."/>
        </authorList>
    </citation>
    <scope>NUCLEOTIDE SEQUENCE [LARGE SCALE GENOMIC DNA]</scope>
</reference>
<feature type="compositionally biased region" description="Low complexity" evidence="8">
    <location>
        <begin position="25"/>
        <end position="35"/>
    </location>
</feature>
<dbReference type="AlphaFoldDB" id="A0A5E8BGS1"/>
<dbReference type="GO" id="GO:0005634">
    <property type="term" value="C:nucleus"/>
    <property type="evidence" value="ECO:0007669"/>
    <property type="project" value="TreeGrafter"/>
</dbReference>
<dbReference type="Pfam" id="PF00443">
    <property type="entry name" value="UCH"/>
    <property type="match status" value="1"/>
</dbReference>
<dbReference type="OrthoDB" id="2020758at2759"/>
<feature type="compositionally biased region" description="Low complexity" evidence="8">
    <location>
        <begin position="411"/>
        <end position="430"/>
    </location>
</feature>
<dbReference type="PROSITE" id="PS50235">
    <property type="entry name" value="USP_3"/>
    <property type="match status" value="1"/>
</dbReference>
<feature type="region of interest" description="Disordered" evidence="8">
    <location>
        <begin position="825"/>
        <end position="899"/>
    </location>
</feature>
<evidence type="ECO:0000313" key="12">
    <source>
        <dbReference type="Proteomes" id="UP000398389"/>
    </source>
</evidence>
<dbReference type="InterPro" id="IPR001394">
    <property type="entry name" value="Peptidase_C19_UCH"/>
</dbReference>
<feature type="compositionally biased region" description="Basic residues" evidence="8">
    <location>
        <begin position="1059"/>
        <end position="1070"/>
    </location>
</feature>
<feature type="compositionally biased region" description="Acidic residues" evidence="8">
    <location>
        <begin position="265"/>
        <end position="297"/>
    </location>
</feature>
<comment type="catalytic activity">
    <reaction evidence="1">
        <text>Thiol-dependent hydrolysis of ester, thioester, amide, peptide and isopeptide bonds formed by the C-terminal Gly of ubiquitin (a 76-residue protein attached to proteins as an intracellular targeting signal).</text>
        <dbReference type="EC" id="3.4.19.12"/>
    </reaction>
</comment>
<feature type="region of interest" description="Disordered" evidence="8">
    <location>
        <begin position="986"/>
        <end position="1070"/>
    </location>
</feature>